<evidence type="ECO:0000256" key="1">
    <source>
        <dbReference type="ARBA" id="ARBA00001953"/>
    </source>
</evidence>
<dbReference type="SUPFAM" id="SSF56059">
    <property type="entry name" value="Glutathione synthetase ATP-binding domain-like"/>
    <property type="match status" value="1"/>
</dbReference>
<keyword evidence="3" id="KW-0436">Ligase</keyword>
<evidence type="ECO:0000256" key="8">
    <source>
        <dbReference type="SAM" id="MobiDB-lite"/>
    </source>
</evidence>
<dbReference type="Pfam" id="PF00364">
    <property type="entry name" value="Biotin_lipoyl"/>
    <property type="match status" value="1"/>
</dbReference>
<evidence type="ECO:0000313" key="12">
    <source>
        <dbReference type="EMBL" id="MEJ2871703.1"/>
    </source>
</evidence>
<accession>A0ABU8MZ61</accession>
<evidence type="ECO:0000256" key="4">
    <source>
        <dbReference type="ARBA" id="ARBA00022741"/>
    </source>
</evidence>
<dbReference type="Proteomes" id="UP001385809">
    <property type="component" value="Unassembled WGS sequence"/>
</dbReference>
<evidence type="ECO:0000259" key="10">
    <source>
        <dbReference type="PROSITE" id="PS50975"/>
    </source>
</evidence>
<keyword evidence="4 7" id="KW-0547">Nucleotide-binding</keyword>
<dbReference type="Pfam" id="PF21139">
    <property type="entry name" value="BT_MCC_alpha"/>
    <property type="match status" value="1"/>
</dbReference>
<dbReference type="InterPro" id="IPR001882">
    <property type="entry name" value="Biotin_BS"/>
</dbReference>
<dbReference type="SUPFAM" id="SSF51246">
    <property type="entry name" value="Rudiment single hybrid motif"/>
    <property type="match status" value="1"/>
</dbReference>
<dbReference type="InterPro" id="IPR005479">
    <property type="entry name" value="CPAse_ATP-bd"/>
</dbReference>
<feature type="domain" description="Biotin carboxylation" evidence="11">
    <location>
        <begin position="1"/>
        <end position="444"/>
    </location>
</feature>
<dbReference type="InterPro" id="IPR005482">
    <property type="entry name" value="Biotin_COase_C"/>
</dbReference>
<evidence type="ECO:0000256" key="3">
    <source>
        <dbReference type="ARBA" id="ARBA00022598"/>
    </source>
</evidence>
<keyword evidence="13" id="KW-1185">Reference proteome</keyword>
<feature type="region of interest" description="Disordered" evidence="8">
    <location>
        <begin position="515"/>
        <end position="547"/>
    </location>
</feature>
<evidence type="ECO:0000259" key="11">
    <source>
        <dbReference type="PROSITE" id="PS50979"/>
    </source>
</evidence>
<dbReference type="Gene3D" id="3.30.470.20">
    <property type="entry name" value="ATP-grasp fold, B domain"/>
    <property type="match status" value="1"/>
</dbReference>
<dbReference type="PANTHER" id="PTHR18866">
    <property type="entry name" value="CARBOXYLASE:PYRUVATE/ACETYL-COA/PROPIONYL-COA CARBOXYLASE"/>
    <property type="match status" value="1"/>
</dbReference>
<dbReference type="InterPro" id="IPR011054">
    <property type="entry name" value="Rudment_hybrid_motif"/>
</dbReference>
<dbReference type="InterPro" id="IPR011053">
    <property type="entry name" value="Single_hybrid_motif"/>
</dbReference>
<dbReference type="InterPro" id="IPR005481">
    <property type="entry name" value="BC-like_N"/>
</dbReference>
<dbReference type="PROSITE" id="PS50975">
    <property type="entry name" value="ATP_GRASP"/>
    <property type="match status" value="1"/>
</dbReference>
<dbReference type="PROSITE" id="PS50968">
    <property type="entry name" value="BIOTINYL_LIPOYL"/>
    <property type="match status" value="1"/>
</dbReference>
<evidence type="ECO:0000259" key="9">
    <source>
        <dbReference type="PROSITE" id="PS50968"/>
    </source>
</evidence>
<feature type="domain" description="Lipoyl-binding" evidence="9">
    <location>
        <begin position="586"/>
        <end position="663"/>
    </location>
</feature>
<dbReference type="CDD" id="cd06850">
    <property type="entry name" value="biotinyl_domain"/>
    <property type="match status" value="1"/>
</dbReference>
<evidence type="ECO:0000256" key="5">
    <source>
        <dbReference type="ARBA" id="ARBA00022840"/>
    </source>
</evidence>
<dbReference type="Gene3D" id="2.40.50.100">
    <property type="match status" value="1"/>
</dbReference>
<dbReference type="PROSITE" id="PS00866">
    <property type="entry name" value="CPSASE_1"/>
    <property type="match status" value="1"/>
</dbReference>
<evidence type="ECO:0000256" key="6">
    <source>
        <dbReference type="ARBA" id="ARBA00023267"/>
    </source>
</evidence>
<dbReference type="SUPFAM" id="SSF52440">
    <property type="entry name" value="PreATP-grasp domain"/>
    <property type="match status" value="1"/>
</dbReference>
<reference evidence="12 13" key="1">
    <citation type="submission" date="2024-03" db="EMBL/GenBank/DDBJ databases">
        <title>Actinomycetospora sp. OC33-EN08, a novel actinomycete isolated from wild orchid (Aerides multiflora).</title>
        <authorList>
            <person name="Suriyachadkun C."/>
        </authorList>
    </citation>
    <scope>NUCLEOTIDE SEQUENCE [LARGE SCALE GENOMIC DNA]</scope>
    <source>
        <strain evidence="12 13">OC33-EN08</strain>
    </source>
</reference>
<sequence length="667" mass="69878">MFASVLIANRGEIAVRIAATVRDRGLGSVAVYTDADASSPHVDAADVAVRVPDYLDGAAIVEAGRRAGAQAVHPGYGFLAENAGFARAVIEAGLTWIGPPPGAIDMMGDKISAKAAVEPAGVPLVPGSSAKGLTDAELADVARTTGFPVLLKPSAGGGGKGMHVVERAEDLDDAIAAARREARGSFGDDTLLLERYVTNPRHVEIQVLADTHGTVVHLGERECSLQRRHQKVVEEAPSAVLDEKQRDAMGRAAVDAAVACGYVGAGTVEFVTNADASEFFFLEMNTRLQVEHPVTEEVVRVRGARIDLVAEQLRVAAGEPLGYDQDDVTLEGHAVEVRLYAEDPARGFLPTGGRVLGLDWPSGARVDAGVRVGSEVGSAYDPMLAKIIARGADRTEALDRLDEALARTTVLGVTTNLAWLRTLITDDDVRAGRLDTGLIARLPVPEQQVPDDVVVAAALAGLLRLPEGDDPFEALGGWRIGGEPAPARWTLVPVGEKDTAFDVALRGRADAATVTVGDGPARPVVGTEREDPHRSAEGAGSPMRDLSTTLDGVTRRYRTALADGVLWIARDGGTWALRERERLQAARTAGGASDGAVTSPMPGTVTVVEVEAGQQVEAGQRLVVVEAMKMEHVLTAPIAGTVTELAAKPGATVALDAPLVTVTPESE</sequence>
<dbReference type="InterPro" id="IPR050856">
    <property type="entry name" value="Biotin_carboxylase_complex"/>
</dbReference>
<dbReference type="PROSITE" id="PS00188">
    <property type="entry name" value="BIOTIN"/>
    <property type="match status" value="1"/>
</dbReference>
<dbReference type="SUPFAM" id="SSF51230">
    <property type="entry name" value="Single hybrid motif"/>
    <property type="match status" value="1"/>
</dbReference>
<dbReference type="RefSeq" id="WP_337698278.1">
    <property type="nucleotide sequence ID" value="NZ_JBBEGN010000027.1"/>
</dbReference>
<dbReference type="Pfam" id="PF02786">
    <property type="entry name" value="CPSase_L_D2"/>
    <property type="match status" value="1"/>
</dbReference>
<gene>
    <name evidence="12" type="ORF">WCD74_28345</name>
</gene>
<evidence type="ECO:0000256" key="2">
    <source>
        <dbReference type="ARBA" id="ARBA00013263"/>
    </source>
</evidence>
<dbReference type="InterPro" id="IPR048429">
    <property type="entry name" value="MCC_alpha_BT"/>
</dbReference>
<dbReference type="Pfam" id="PF02785">
    <property type="entry name" value="Biotin_carb_C"/>
    <property type="match status" value="1"/>
</dbReference>
<feature type="domain" description="ATP-grasp" evidence="10">
    <location>
        <begin position="114"/>
        <end position="317"/>
    </location>
</feature>
<dbReference type="SMART" id="SM00878">
    <property type="entry name" value="Biotin_carb_C"/>
    <property type="match status" value="1"/>
</dbReference>
<evidence type="ECO:0000313" key="13">
    <source>
        <dbReference type="Proteomes" id="UP001385809"/>
    </source>
</evidence>
<dbReference type="InterPro" id="IPR000089">
    <property type="entry name" value="Biotin_lipoyl"/>
</dbReference>
<dbReference type="Pfam" id="PF00289">
    <property type="entry name" value="Biotin_carb_N"/>
    <property type="match status" value="1"/>
</dbReference>
<organism evidence="12 13">
    <name type="scientific">Actinomycetospora aurantiaca</name>
    <dbReference type="NCBI Taxonomy" id="3129233"/>
    <lineage>
        <taxon>Bacteria</taxon>
        <taxon>Bacillati</taxon>
        <taxon>Actinomycetota</taxon>
        <taxon>Actinomycetes</taxon>
        <taxon>Pseudonocardiales</taxon>
        <taxon>Pseudonocardiaceae</taxon>
        <taxon>Actinomycetospora</taxon>
    </lineage>
</organism>
<dbReference type="InterPro" id="IPR011764">
    <property type="entry name" value="Biotin_carboxylation_dom"/>
</dbReference>
<name>A0ABU8MZ61_9PSEU</name>
<keyword evidence="6" id="KW-0092">Biotin</keyword>
<dbReference type="PROSITE" id="PS50979">
    <property type="entry name" value="BC"/>
    <property type="match status" value="1"/>
</dbReference>
<dbReference type="PROSITE" id="PS00867">
    <property type="entry name" value="CPSASE_2"/>
    <property type="match status" value="1"/>
</dbReference>
<comment type="cofactor">
    <cofactor evidence="1">
        <name>biotin</name>
        <dbReference type="ChEBI" id="CHEBI:57586"/>
    </cofactor>
</comment>
<dbReference type="EC" id="6.3.4.14" evidence="2"/>
<dbReference type="InterPro" id="IPR011761">
    <property type="entry name" value="ATP-grasp"/>
</dbReference>
<evidence type="ECO:0000256" key="7">
    <source>
        <dbReference type="PROSITE-ProRule" id="PRU00409"/>
    </source>
</evidence>
<proteinExistence type="predicted"/>
<feature type="compositionally biased region" description="Basic and acidic residues" evidence="8">
    <location>
        <begin position="527"/>
        <end position="536"/>
    </location>
</feature>
<dbReference type="EMBL" id="JBBEGN010000027">
    <property type="protein sequence ID" value="MEJ2871703.1"/>
    <property type="molecule type" value="Genomic_DNA"/>
</dbReference>
<dbReference type="PANTHER" id="PTHR18866:SF33">
    <property type="entry name" value="METHYLCROTONOYL-COA CARBOXYLASE SUBUNIT ALPHA, MITOCHONDRIAL-RELATED"/>
    <property type="match status" value="1"/>
</dbReference>
<keyword evidence="5 7" id="KW-0067">ATP-binding</keyword>
<dbReference type="InterPro" id="IPR016185">
    <property type="entry name" value="PreATP-grasp_dom_sf"/>
</dbReference>
<comment type="caution">
    <text evidence="12">The sequence shown here is derived from an EMBL/GenBank/DDBJ whole genome shotgun (WGS) entry which is preliminary data.</text>
</comment>
<protein>
    <recommendedName>
        <fullName evidence="2">biotin carboxylase</fullName>
        <ecNumber evidence="2">6.3.4.14</ecNumber>
    </recommendedName>
</protein>